<dbReference type="SUPFAM" id="SSF81296">
    <property type="entry name" value="E set domains"/>
    <property type="match status" value="1"/>
</dbReference>
<keyword evidence="1" id="KW-1133">Transmembrane helix</keyword>
<evidence type="ECO:0000313" key="3">
    <source>
        <dbReference type="Proteomes" id="UP001300502"/>
    </source>
</evidence>
<dbReference type="InterPro" id="IPR013783">
    <property type="entry name" value="Ig-like_fold"/>
</dbReference>
<organism evidence="2 3">
    <name type="scientific">Galdieria yellowstonensis</name>
    <dbReference type="NCBI Taxonomy" id="3028027"/>
    <lineage>
        <taxon>Eukaryota</taxon>
        <taxon>Rhodophyta</taxon>
        <taxon>Bangiophyceae</taxon>
        <taxon>Galdieriales</taxon>
        <taxon>Galdieriaceae</taxon>
        <taxon>Galdieria</taxon>
    </lineage>
</organism>
<feature type="transmembrane region" description="Helical" evidence="1">
    <location>
        <begin position="477"/>
        <end position="502"/>
    </location>
</feature>
<keyword evidence="3" id="KW-1185">Reference proteome</keyword>
<keyword evidence="1" id="KW-0472">Membrane</keyword>
<gene>
    <name evidence="2" type="ORF">GAYE_SCF23G4270</name>
</gene>
<dbReference type="EMBL" id="JANCYU010000039">
    <property type="protein sequence ID" value="KAK4526356.1"/>
    <property type="molecule type" value="Genomic_DNA"/>
</dbReference>
<protein>
    <submittedName>
        <fullName evidence="2">Uncharacterized protein</fullName>
    </submittedName>
</protein>
<proteinExistence type="predicted"/>
<evidence type="ECO:0000256" key="1">
    <source>
        <dbReference type="SAM" id="Phobius"/>
    </source>
</evidence>
<keyword evidence="1" id="KW-0812">Transmembrane</keyword>
<reference evidence="2 3" key="1">
    <citation type="submission" date="2022-07" db="EMBL/GenBank/DDBJ databases">
        <title>Genome-wide signatures of adaptation to extreme environments.</title>
        <authorList>
            <person name="Cho C.H."/>
            <person name="Yoon H.S."/>
        </authorList>
    </citation>
    <scope>NUCLEOTIDE SEQUENCE [LARGE SCALE GENOMIC DNA]</scope>
    <source>
        <strain evidence="2 3">108.79 E11</strain>
    </source>
</reference>
<dbReference type="Proteomes" id="UP001300502">
    <property type="component" value="Unassembled WGS sequence"/>
</dbReference>
<evidence type="ECO:0000313" key="2">
    <source>
        <dbReference type="EMBL" id="KAK4526356.1"/>
    </source>
</evidence>
<feature type="transmembrane region" description="Helical" evidence="1">
    <location>
        <begin position="260"/>
        <end position="279"/>
    </location>
</feature>
<feature type="transmembrane region" description="Helical" evidence="1">
    <location>
        <begin position="299"/>
        <end position="326"/>
    </location>
</feature>
<feature type="transmembrane region" description="Helical" evidence="1">
    <location>
        <begin position="436"/>
        <end position="457"/>
    </location>
</feature>
<dbReference type="CDD" id="cd02859">
    <property type="entry name" value="E_set_AMPKbeta_like_N"/>
    <property type="match status" value="1"/>
</dbReference>
<accession>A0AAV9IGJ1</accession>
<dbReference type="AlphaFoldDB" id="A0AAV9IGJ1"/>
<name>A0AAV9IGJ1_9RHOD</name>
<comment type="caution">
    <text evidence="2">The sequence shown here is derived from an EMBL/GenBank/DDBJ whole genome shotgun (WGS) entry which is preliminary data.</text>
</comment>
<dbReference type="Gene3D" id="2.60.40.10">
    <property type="entry name" value="Immunoglobulins"/>
    <property type="match status" value="1"/>
</dbReference>
<feature type="transmembrane region" description="Helical" evidence="1">
    <location>
        <begin position="342"/>
        <end position="362"/>
    </location>
</feature>
<feature type="transmembrane region" description="Helical" evidence="1">
    <location>
        <begin position="402"/>
        <end position="424"/>
    </location>
</feature>
<feature type="transmembrane region" description="Helical" evidence="1">
    <location>
        <begin position="233"/>
        <end position="253"/>
    </location>
</feature>
<sequence>MSTSSSSSTIRNEEDIPLQPELLQSILKLEKTEYGGRQLSPKKMGLNAYKEALKNNRVPSLFFFRGPAIAVAVAGDWTDWHTIPLEKEPISGIWGVILDVPLGVHIYKLVVDFATEEAMQEASSQGWQPVQSEFNSSMVLESPYMLIEIQTPPAPRGMKRVVSIDSASRSPITEYTLKSDGWVVAAACLACAIGIASQTVHAARTADYNTLSNHSLPTSSKVFQTPMPTRNSAVALVCSLYLQFTSTFLLYILMMQDYGFLAIFLFVLFVVSMALYITSTALDGFIAKEFIHKYHYLSAYIIGMLISDLLGVVISLVNAIFVYVFVWLKRGQVRIRQSSKRILTYWILAVLSYFLASSSLSVRAPFVSTENPLHFQSTRIPGAFENHHHGLSYSPEPTSNSIVGLLANSLAIVLSLLMECFLVFGWFSKEPHQKVLGIAFPIWFGITAAIYVAAAGLDIRSLVQAVHYSQVALRYSSIQALIALDLVGAAILIVQTVLCIVWKIPLGVQ</sequence>
<dbReference type="InterPro" id="IPR014756">
    <property type="entry name" value="Ig_E-set"/>
</dbReference>